<dbReference type="SUPFAM" id="SSF56436">
    <property type="entry name" value="C-type lectin-like"/>
    <property type="match status" value="1"/>
</dbReference>
<evidence type="ECO:0000313" key="7">
    <source>
        <dbReference type="Proteomes" id="UP000583556"/>
    </source>
</evidence>
<dbReference type="NCBIfam" id="TIGR03440">
    <property type="entry name" value="egtB_TIGR03440"/>
    <property type="match status" value="1"/>
</dbReference>
<evidence type="ECO:0000259" key="4">
    <source>
        <dbReference type="Pfam" id="PF03781"/>
    </source>
</evidence>
<feature type="domain" description="DinB-like" evidence="5">
    <location>
        <begin position="33"/>
        <end position="162"/>
    </location>
</feature>
<dbReference type="InterPro" id="IPR024775">
    <property type="entry name" value="DinB-like"/>
</dbReference>
<dbReference type="EMBL" id="JABBGM010000011">
    <property type="protein sequence ID" value="NML95622.1"/>
    <property type="molecule type" value="Genomic_DNA"/>
</dbReference>
<accession>A0A7Y0BS60</accession>
<dbReference type="PANTHER" id="PTHR23150">
    <property type="entry name" value="SULFATASE MODIFYING FACTOR 1, 2"/>
    <property type="match status" value="1"/>
</dbReference>
<keyword evidence="2" id="KW-0408">Iron</keyword>
<dbReference type="InterPro" id="IPR051043">
    <property type="entry name" value="Sulfatase_Mod_Factor_Kinase"/>
</dbReference>
<dbReference type="Pfam" id="PF03781">
    <property type="entry name" value="FGE-sulfatase"/>
    <property type="match status" value="1"/>
</dbReference>
<gene>
    <name evidence="6" type="ORF">HHL27_18265</name>
</gene>
<sequence length="411" mass="46463">MDHGQGRHAAVSGPVPAGAATLYECATQVLRRFREVRAYTEALVAPLSPEDCQVQSMPDVSPAKWHLAHTTWFFETFLLQPLLPNYRPFDPAYAVLFNSYYVGVGERHPRAHRGLLTRPRLNEVMDYRAYVNRAMEHLMEQLAPSAWGPLVELGCQHEQQHQELILMDIKHVLSSNPLQPAYADTFELQPLGEAFGWREQPGGLYEIGHGGAGFHFDNETPRHRVWLEPFEMATRLVKAGEYTAFIADGGYHRPELWLSEGWDLVQREGWTAPLYWQEEADGWSRFTLCGRRPVDPDQAVLHVSQFEADAYARWAGARLPTEAEWEVASVHGGLHGLYNHAWQWTASAYLGYPGFMPPEGAVGEYNGKFMSNQMVLRGGSLATPDGHARATYRNFFPASARWAFSGIRLAR</sequence>
<dbReference type="SUPFAM" id="SSF109854">
    <property type="entry name" value="DinB/YfiT-like putative metalloenzymes"/>
    <property type="match status" value="1"/>
</dbReference>
<organism evidence="6 7">
    <name type="scientific">Novosphingobium olei</name>
    <dbReference type="NCBI Taxonomy" id="2728851"/>
    <lineage>
        <taxon>Bacteria</taxon>
        <taxon>Pseudomonadati</taxon>
        <taxon>Pseudomonadota</taxon>
        <taxon>Alphaproteobacteria</taxon>
        <taxon>Sphingomonadales</taxon>
        <taxon>Sphingomonadaceae</taxon>
        <taxon>Novosphingobium</taxon>
    </lineage>
</organism>
<dbReference type="GO" id="GO:0052699">
    <property type="term" value="P:ergothioneine biosynthetic process"/>
    <property type="evidence" value="ECO:0007669"/>
    <property type="project" value="InterPro"/>
</dbReference>
<keyword evidence="7" id="KW-1185">Reference proteome</keyword>
<reference evidence="6 7" key="1">
    <citation type="submission" date="2020-04" db="EMBL/GenBank/DDBJ databases">
        <title>Novosphingobium sp. TW-4 isolated from soil.</title>
        <authorList>
            <person name="Dahal R.H."/>
            <person name="Chaudhary D.K."/>
        </authorList>
    </citation>
    <scope>NUCLEOTIDE SEQUENCE [LARGE SCALE GENOMIC DNA]</scope>
    <source>
        <strain evidence="6 7">TW-4</strain>
    </source>
</reference>
<comment type="caution">
    <text evidence="6">The sequence shown here is derived from an EMBL/GenBank/DDBJ whole genome shotgun (WGS) entry which is preliminary data.</text>
</comment>
<evidence type="ECO:0000256" key="2">
    <source>
        <dbReference type="ARBA" id="ARBA00023004"/>
    </source>
</evidence>
<comment type="pathway">
    <text evidence="3">Amino-acid biosynthesis; ergothioneine biosynthesis.</text>
</comment>
<evidence type="ECO:0000259" key="5">
    <source>
        <dbReference type="Pfam" id="PF12867"/>
    </source>
</evidence>
<dbReference type="InterPro" id="IPR034660">
    <property type="entry name" value="DinB/YfiT-like"/>
</dbReference>
<evidence type="ECO:0000256" key="1">
    <source>
        <dbReference type="ARBA" id="ARBA00023002"/>
    </source>
</evidence>
<dbReference type="Proteomes" id="UP000583556">
    <property type="component" value="Unassembled WGS sequence"/>
</dbReference>
<dbReference type="Gene3D" id="3.90.1580.10">
    <property type="entry name" value="paralog of FGE (formylglycine-generating enzyme)"/>
    <property type="match status" value="2"/>
</dbReference>
<keyword evidence="1" id="KW-0560">Oxidoreductase</keyword>
<evidence type="ECO:0000313" key="6">
    <source>
        <dbReference type="EMBL" id="NML95622.1"/>
    </source>
</evidence>
<evidence type="ECO:0000256" key="3">
    <source>
        <dbReference type="ARBA" id="ARBA00037882"/>
    </source>
</evidence>
<feature type="domain" description="Sulfatase-modifying factor enzyme-like" evidence="4">
    <location>
        <begin position="201"/>
        <end position="334"/>
    </location>
</feature>
<dbReference type="InterPro" id="IPR005532">
    <property type="entry name" value="SUMF_dom"/>
</dbReference>
<dbReference type="InterPro" id="IPR017806">
    <property type="entry name" value="EgtB"/>
</dbReference>
<proteinExistence type="predicted"/>
<dbReference type="Pfam" id="PF12867">
    <property type="entry name" value="DinB_2"/>
    <property type="match status" value="1"/>
</dbReference>
<dbReference type="AlphaFoldDB" id="A0A7Y0BS60"/>
<dbReference type="InterPro" id="IPR042095">
    <property type="entry name" value="SUMF_sf"/>
</dbReference>
<protein>
    <submittedName>
        <fullName evidence="6">Ergothioneine biosynthesis protein EgtB</fullName>
    </submittedName>
</protein>
<name>A0A7Y0BS60_9SPHN</name>
<dbReference type="PANTHER" id="PTHR23150:SF36">
    <property type="entry name" value="HERCYNINE OXYGENASE"/>
    <property type="match status" value="1"/>
</dbReference>
<dbReference type="InterPro" id="IPR016187">
    <property type="entry name" value="CTDL_fold"/>
</dbReference>